<dbReference type="OrthoDB" id="162914at2"/>
<dbReference type="Gene3D" id="2.30.110.10">
    <property type="entry name" value="Electron Transport, Fmn-binding Protein, Chain A"/>
    <property type="match status" value="1"/>
</dbReference>
<dbReference type="Proteomes" id="UP000317982">
    <property type="component" value="Unassembled WGS sequence"/>
</dbReference>
<dbReference type="GO" id="GO:0005829">
    <property type="term" value="C:cytosol"/>
    <property type="evidence" value="ECO:0007669"/>
    <property type="project" value="TreeGrafter"/>
</dbReference>
<dbReference type="InterPro" id="IPR011576">
    <property type="entry name" value="Pyridox_Oxase_N"/>
</dbReference>
<protein>
    <submittedName>
        <fullName evidence="3">PPOX class F420-dependent oxidoreductase</fullName>
    </submittedName>
</protein>
<dbReference type="InterPro" id="IPR052019">
    <property type="entry name" value="F420H2_bilvrd_red/Heme_oxyg"/>
</dbReference>
<evidence type="ECO:0000313" key="4">
    <source>
        <dbReference type="Proteomes" id="UP000317982"/>
    </source>
</evidence>
<dbReference type="GO" id="GO:0070967">
    <property type="term" value="F:coenzyme F420 binding"/>
    <property type="evidence" value="ECO:0007669"/>
    <property type="project" value="TreeGrafter"/>
</dbReference>
<name>A0A545ADV7_9ACTN</name>
<sequence length="128" mass="13890">MIPADVAQLVEGTNIAHLATVLPDGSPHSVPVWIDREGDRLAILTGPDSQKARNMARDPRVAISVADQANPYATAIVRGRVAEVVDGDEAWRIIDRISRKYTGQDYGLRTGRVVFLIEPDTARAVAFG</sequence>
<reference evidence="3 4" key="1">
    <citation type="submission" date="2019-07" db="EMBL/GenBank/DDBJ databases">
        <title>Cryptosporangium phraense sp. nov., isolated from plant litter.</title>
        <authorList>
            <person name="Suriyachadkun C."/>
        </authorList>
    </citation>
    <scope>NUCLEOTIDE SEQUENCE [LARGE SCALE GENOMIC DNA]</scope>
    <source>
        <strain evidence="3 4">A-T 5661</strain>
    </source>
</reference>
<dbReference type="PANTHER" id="PTHR35176">
    <property type="entry name" value="HEME OXYGENASE HI_0854-RELATED"/>
    <property type="match status" value="1"/>
</dbReference>
<gene>
    <name evidence="3" type="ORF">FL583_39700</name>
</gene>
<organism evidence="3 4">
    <name type="scientific">Cryptosporangium phraense</name>
    <dbReference type="NCBI Taxonomy" id="2593070"/>
    <lineage>
        <taxon>Bacteria</taxon>
        <taxon>Bacillati</taxon>
        <taxon>Actinomycetota</taxon>
        <taxon>Actinomycetes</taxon>
        <taxon>Cryptosporangiales</taxon>
        <taxon>Cryptosporangiaceae</taxon>
        <taxon>Cryptosporangium</taxon>
    </lineage>
</organism>
<dbReference type="InParanoid" id="A0A545ADV7"/>
<dbReference type="RefSeq" id="WP_142710088.1">
    <property type="nucleotide sequence ID" value="NZ_VIRS01000072.1"/>
</dbReference>
<dbReference type="InterPro" id="IPR012349">
    <property type="entry name" value="Split_barrel_FMN-bd"/>
</dbReference>
<dbReference type="EMBL" id="VIRS01000072">
    <property type="protein sequence ID" value="TQS39511.1"/>
    <property type="molecule type" value="Genomic_DNA"/>
</dbReference>
<dbReference type="AlphaFoldDB" id="A0A545ADV7"/>
<evidence type="ECO:0000313" key="3">
    <source>
        <dbReference type="EMBL" id="TQS39511.1"/>
    </source>
</evidence>
<dbReference type="SUPFAM" id="SSF50475">
    <property type="entry name" value="FMN-binding split barrel"/>
    <property type="match status" value="1"/>
</dbReference>
<evidence type="ECO:0000259" key="2">
    <source>
        <dbReference type="Pfam" id="PF01243"/>
    </source>
</evidence>
<dbReference type="InterPro" id="IPR019920">
    <property type="entry name" value="F420-binding_dom_put"/>
</dbReference>
<accession>A0A545ADV7</accession>
<dbReference type="NCBIfam" id="TIGR03618">
    <property type="entry name" value="Rv1155_F420"/>
    <property type="match status" value="1"/>
</dbReference>
<dbReference type="GO" id="GO:0016627">
    <property type="term" value="F:oxidoreductase activity, acting on the CH-CH group of donors"/>
    <property type="evidence" value="ECO:0007669"/>
    <property type="project" value="TreeGrafter"/>
</dbReference>
<comment type="caution">
    <text evidence="3">The sequence shown here is derived from an EMBL/GenBank/DDBJ whole genome shotgun (WGS) entry which is preliminary data.</text>
</comment>
<keyword evidence="4" id="KW-1185">Reference proteome</keyword>
<evidence type="ECO:0000256" key="1">
    <source>
        <dbReference type="ARBA" id="ARBA00023002"/>
    </source>
</evidence>
<proteinExistence type="predicted"/>
<dbReference type="PANTHER" id="PTHR35176:SF6">
    <property type="entry name" value="HEME OXYGENASE HI_0854-RELATED"/>
    <property type="match status" value="1"/>
</dbReference>
<keyword evidence="1" id="KW-0560">Oxidoreductase</keyword>
<feature type="domain" description="Pyridoxamine 5'-phosphate oxidase N-terminal" evidence="2">
    <location>
        <begin position="4"/>
        <end position="125"/>
    </location>
</feature>
<dbReference type="Pfam" id="PF01243">
    <property type="entry name" value="PNPOx_N"/>
    <property type="match status" value="1"/>
</dbReference>